<dbReference type="Pfam" id="PF06114">
    <property type="entry name" value="Peptidase_M78"/>
    <property type="match status" value="1"/>
</dbReference>
<dbReference type="EMBL" id="JARPYI010000009">
    <property type="protein sequence ID" value="MDT2601032.1"/>
    <property type="molecule type" value="Genomic_DNA"/>
</dbReference>
<dbReference type="InterPro" id="IPR010359">
    <property type="entry name" value="IrrE_HExxH"/>
</dbReference>
<comment type="caution">
    <text evidence="2">The sequence shown here is derived from an EMBL/GenBank/DDBJ whole genome shotgun (WGS) entry which is preliminary data.</text>
</comment>
<protein>
    <submittedName>
        <fullName evidence="2">ImmA/IrrE family metallo-endopeptidase</fullName>
    </submittedName>
</protein>
<dbReference type="RefSeq" id="WP_270692801.1">
    <property type="nucleotide sequence ID" value="NZ_JARPYH010000005.1"/>
</dbReference>
<evidence type="ECO:0000313" key="3">
    <source>
        <dbReference type="Proteomes" id="UP001252875"/>
    </source>
</evidence>
<evidence type="ECO:0000259" key="1">
    <source>
        <dbReference type="Pfam" id="PF06114"/>
    </source>
</evidence>
<keyword evidence="3" id="KW-1185">Reference proteome</keyword>
<feature type="domain" description="IrrE N-terminal-like" evidence="1">
    <location>
        <begin position="16"/>
        <end position="86"/>
    </location>
</feature>
<proteinExistence type="predicted"/>
<evidence type="ECO:0000313" key="2">
    <source>
        <dbReference type="EMBL" id="MDT2601032.1"/>
    </source>
</evidence>
<dbReference type="Proteomes" id="UP001252875">
    <property type="component" value="Unassembled WGS sequence"/>
</dbReference>
<accession>A0ABU3F1N4</accession>
<name>A0ABU3F1N4_9ENTE</name>
<organism evidence="2 3">
    <name type="scientific">Enterococcus hulanensis</name>
    <dbReference type="NCBI Taxonomy" id="2559929"/>
    <lineage>
        <taxon>Bacteria</taxon>
        <taxon>Bacillati</taxon>
        <taxon>Bacillota</taxon>
        <taxon>Bacilli</taxon>
        <taxon>Lactobacillales</taxon>
        <taxon>Enterococcaceae</taxon>
        <taxon>Enterococcus</taxon>
    </lineage>
</organism>
<dbReference type="Gene3D" id="1.10.10.2910">
    <property type="match status" value="1"/>
</dbReference>
<gene>
    <name evidence="2" type="ORF">P7D85_14695</name>
</gene>
<sequence length="137" mass="16280">MDSEINELIKELSVDVIYVPRLDAEGKYIAAINTIVIDDRLSERDKRRVLLHELGHAAKHQNNYELYNCAYSLHSKMENEANEFMLDSLVQSYIRTVDLDGKYLNYMKFIEDNEIDTRYEFVVKELFTKYIYRTQIV</sequence>
<reference evidence="2 3" key="1">
    <citation type="submission" date="2023-03" db="EMBL/GenBank/DDBJ databases">
        <authorList>
            <person name="Shen W."/>
            <person name="Cai J."/>
        </authorList>
    </citation>
    <scope>NUCLEOTIDE SEQUENCE [LARGE SCALE GENOMIC DNA]</scope>
    <source>
        <strain evidence="2 3">D6-4</strain>
    </source>
</reference>